<comment type="similarity">
    <text evidence="3">Belongs to the AB hydrolase superfamily. AB hydrolase 2 family.</text>
</comment>
<evidence type="ECO:0000256" key="11">
    <source>
        <dbReference type="ARBA" id="ARBA00023242"/>
    </source>
</evidence>
<evidence type="ECO:0000256" key="14">
    <source>
        <dbReference type="ARBA" id="ARBA00047337"/>
    </source>
</evidence>
<dbReference type="EMBL" id="JADGJD010002534">
    <property type="protein sequence ID" value="KAJ3031800.1"/>
    <property type="molecule type" value="Genomic_DNA"/>
</dbReference>
<evidence type="ECO:0000256" key="9">
    <source>
        <dbReference type="ARBA" id="ARBA00022832"/>
    </source>
</evidence>
<comment type="subcellular location">
    <subcellularLocation>
        <location evidence="2">Cytoplasm</location>
    </subcellularLocation>
    <subcellularLocation>
        <location evidence="1">Nucleus</location>
    </subcellularLocation>
</comment>
<keyword evidence="8" id="KW-0378">Hydrolase</keyword>
<evidence type="ECO:0000256" key="2">
    <source>
        <dbReference type="ARBA" id="ARBA00004496"/>
    </source>
</evidence>
<evidence type="ECO:0000256" key="12">
    <source>
        <dbReference type="ARBA" id="ARBA00029392"/>
    </source>
</evidence>
<dbReference type="InterPro" id="IPR050565">
    <property type="entry name" value="LYPA1-2/EST-like"/>
</dbReference>
<name>A0AAD5S7M8_9FUNG</name>
<keyword evidence="17" id="KW-1185">Reference proteome</keyword>
<organism evidence="16 17">
    <name type="scientific">Rhizophlyctis rosea</name>
    <dbReference type="NCBI Taxonomy" id="64517"/>
    <lineage>
        <taxon>Eukaryota</taxon>
        <taxon>Fungi</taxon>
        <taxon>Fungi incertae sedis</taxon>
        <taxon>Chytridiomycota</taxon>
        <taxon>Chytridiomycota incertae sedis</taxon>
        <taxon>Chytridiomycetes</taxon>
        <taxon>Rhizophlyctidales</taxon>
        <taxon>Rhizophlyctidaceae</taxon>
        <taxon>Rhizophlyctis</taxon>
    </lineage>
</organism>
<evidence type="ECO:0000313" key="17">
    <source>
        <dbReference type="Proteomes" id="UP001212841"/>
    </source>
</evidence>
<evidence type="ECO:0000256" key="10">
    <source>
        <dbReference type="ARBA" id="ARBA00023098"/>
    </source>
</evidence>
<dbReference type="InterPro" id="IPR029058">
    <property type="entry name" value="AB_hydrolase_fold"/>
</dbReference>
<dbReference type="PANTHER" id="PTHR10655">
    <property type="entry name" value="LYSOPHOSPHOLIPASE-RELATED"/>
    <property type="match status" value="1"/>
</dbReference>
<protein>
    <recommendedName>
        <fullName evidence="5">Acyl-protein thioesterase 1</fullName>
        <ecNumber evidence="4">3.1.2.22</ecNumber>
    </recommendedName>
    <alternativeName>
        <fullName evidence="13">Palmitoyl-protein hydrolase</fullName>
    </alternativeName>
</protein>
<evidence type="ECO:0000256" key="8">
    <source>
        <dbReference type="ARBA" id="ARBA00022801"/>
    </source>
</evidence>
<dbReference type="EC" id="3.1.2.22" evidence="4"/>
<dbReference type="GO" id="GO:0005737">
    <property type="term" value="C:cytoplasm"/>
    <property type="evidence" value="ECO:0007669"/>
    <property type="project" value="UniProtKB-SubCell"/>
</dbReference>
<evidence type="ECO:0000256" key="3">
    <source>
        <dbReference type="ARBA" id="ARBA00006499"/>
    </source>
</evidence>
<keyword evidence="10" id="KW-0443">Lipid metabolism</keyword>
<evidence type="ECO:0000256" key="6">
    <source>
        <dbReference type="ARBA" id="ARBA00022487"/>
    </source>
</evidence>
<feature type="domain" description="Phospholipase/carboxylesterase/thioesterase" evidence="15">
    <location>
        <begin position="7"/>
        <end position="219"/>
    </location>
</feature>
<comment type="caution">
    <text evidence="16">The sequence shown here is derived from an EMBL/GenBank/DDBJ whole genome shotgun (WGS) entry which is preliminary data.</text>
</comment>
<gene>
    <name evidence="16" type="ORF">HK097_005408</name>
</gene>
<dbReference type="Proteomes" id="UP001212841">
    <property type="component" value="Unassembled WGS sequence"/>
</dbReference>
<proteinExistence type="inferred from homology"/>
<dbReference type="PANTHER" id="PTHR10655:SF17">
    <property type="entry name" value="LYSOPHOSPHOLIPASE-LIKE PROTEIN 1"/>
    <property type="match status" value="1"/>
</dbReference>
<keyword evidence="9" id="KW-0276">Fatty acid metabolism</keyword>
<accession>A0AAD5S7M8</accession>
<evidence type="ECO:0000256" key="7">
    <source>
        <dbReference type="ARBA" id="ARBA00022490"/>
    </source>
</evidence>
<comment type="catalytic activity">
    <reaction evidence="14">
        <text>S-hexadecanoyl-L-cysteinyl-[protein] + H2O = L-cysteinyl-[protein] + hexadecanoate + H(+)</text>
        <dbReference type="Rhea" id="RHEA:19233"/>
        <dbReference type="Rhea" id="RHEA-COMP:10131"/>
        <dbReference type="Rhea" id="RHEA-COMP:11032"/>
        <dbReference type="ChEBI" id="CHEBI:7896"/>
        <dbReference type="ChEBI" id="CHEBI:15377"/>
        <dbReference type="ChEBI" id="CHEBI:15378"/>
        <dbReference type="ChEBI" id="CHEBI:29950"/>
        <dbReference type="ChEBI" id="CHEBI:74151"/>
        <dbReference type="EC" id="3.1.2.22"/>
    </reaction>
</comment>
<dbReference type="FunFam" id="3.40.50.1820:FF:000276">
    <property type="entry name" value="Acyl-protein thioesterase 1"/>
    <property type="match status" value="1"/>
</dbReference>
<keyword evidence="11" id="KW-0539">Nucleus</keyword>
<evidence type="ECO:0000256" key="13">
    <source>
        <dbReference type="ARBA" id="ARBA00031195"/>
    </source>
</evidence>
<evidence type="ECO:0000256" key="5">
    <source>
        <dbReference type="ARBA" id="ARBA00014923"/>
    </source>
</evidence>
<dbReference type="GO" id="GO:0008474">
    <property type="term" value="F:palmitoyl-(protein) hydrolase activity"/>
    <property type="evidence" value="ECO:0007669"/>
    <property type="project" value="UniProtKB-EC"/>
</dbReference>
<sequence>MSAALRSVVVPATQKHTATLFFLHGLGDSGHGWAPVGQMLQRQLPHVKFVFPHAPSQPVTLNGGMAMPSWHDIYVLAPGGPEDTEGLKRSVDGVSQLIKEEIDSGIPSDRIALGGFSQGGAITLLTAVTTEYKLAGFLALSTYSPIADLASRQKDTNKQAPILQCHGDADEVVPYSWGKMSHDLVKSLGFNVNFKTYRYMGHSSCDEEIKDVATFLKEVLP</sequence>
<evidence type="ECO:0000313" key="16">
    <source>
        <dbReference type="EMBL" id="KAJ3031800.1"/>
    </source>
</evidence>
<dbReference type="Pfam" id="PF02230">
    <property type="entry name" value="Abhydrolase_2"/>
    <property type="match status" value="1"/>
</dbReference>
<dbReference type="SUPFAM" id="SSF53474">
    <property type="entry name" value="alpha/beta-Hydrolases"/>
    <property type="match status" value="1"/>
</dbReference>
<dbReference type="GO" id="GO:0006631">
    <property type="term" value="P:fatty acid metabolic process"/>
    <property type="evidence" value="ECO:0007669"/>
    <property type="project" value="UniProtKB-KW"/>
</dbReference>
<dbReference type="Gene3D" id="3.40.50.1820">
    <property type="entry name" value="alpha/beta hydrolase"/>
    <property type="match status" value="1"/>
</dbReference>
<evidence type="ECO:0000256" key="4">
    <source>
        <dbReference type="ARBA" id="ARBA00012423"/>
    </source>
</evidence>
<keyword evidence="6" id="KW-0719">Serine esterase</keyword>
<evidence type="ECO:0000259" key="15">
    <source>
        <dbReference type="Pfam" id="PF02230"/>
    </source>
</evidence>
<dbReference type="GO" id="GO:0005634">
    <property type="term" value="C:nucleus"/>
    <property type="evidence" value="ECO:0007669"/>
    <property type="project" value="UniProtKB-SubCell"/>
</dbReference>
<dbReference type="InterPro" id="IPR003140">
    <property type="entry name" value="PLipase/COase/thioEstase"/>
</dbReference>
<dbReference type="AlphaFoldDB" id="A0AAD5S7M8"/>
<comment type="function">
    <text evidence="12">Hydrolyzes fatty acids from S-acylated cysteine residues in proteins with a strong preference for palmitoylated G-alpha proteins over other acyl substrates. Mediates the deacylation of G-alpha proteins such as GPA1 in vivo, but has weak or no activity toward palmitoylated Ras proteins. Has weak lysophospholipase activity in vitro; however such activity may not exist in vivo.</text>
</comment>
<keyword evidence="7" id="KW-0963">Cytoplasm</keyword>
<dbReference type="GO" id="GO:0052689">
    <property type="term" value="F:carboxylic ester hydrolase activity"/>
    <property type="evidence" value="ECO:0007669"/>
    <property type="project" value="UniProtKB-KW"/>
</dbReference>
<reference evidence="16" key="1">
    <citation type="submission" date="2020-05" db="EMBL/GenBank/DDBJ databases">
        <title>Phylogenomic resolution of chytrid fungi.</title>
        <authorList>
            <person name="Stajich J.E."/>
            <person name="Amses K."/>
            <person name="Simmons R."/>
            <person name="Seto K."/>
            <person name="Myers J."/>
            <person name="Bonds A."/>
            <person name="Quandt C.A."/>
            <person name="Barry K."/>
            <person name="Liu P."/>
            <person name="Grigoriev I."/>
            <person name="Longcore J.E."/>
            <person name="James T.Y."/>
        </authorList>
    </citation>
    <scope>NUCLEOTIDE SEQUENCE</scope>
    <source>
        <strain evidence="16">JEL0318</strain>
    </source>
</reference>
<evidence type="ECO:0000256" key="1">
    <source>
        <dbReference type="ARBA" id="ARBA00004123"/>
    </source>
</evidence>